<feature type="domain" description="PAZ" evidence="3">
    <location>
        <begin position="316"/>
        <end position="426"/>
    </location>
</feature>
<reference evidence="6" key="1">
    <citation type="submission" date="2016-11" db="UniProtKB">
        <authorList>
            <consortium name="WormBaseParasite"/>
        </authorList>
    </citation>
    <scope>IDENTIFICATION</scope>
</reference>
<organism evidence="5 6">
    <name type="scientific">Caenorhabditis tropicalis</name>
    <dbReference type="NCBI Taxonomy" id="1561998"/>
    <lineage>
        <taxon>Eukaryota</taxon>
        <taxon>Metazoa</taxon>
        <taxon>Ecdysozoa</taxon>
        <taxon>Nematoda</taxon>
        <taxon>Chromadorea</taxon>
        <taxon>Rhabditida</taxon>
        <taxon>Rhabditina</taxon>
        <taxon>Rhabditomorpha</taxon>
        <taxon>Rhabditoidea</taxon>
        <taxon>Rhabditidae</taxon>
        <taxon>Peloderinae</taxon>
        <taxon>Caenorhabditis</taxon>
    </lineage>
</organism>
<dbReference type="Pfam" id="PF02171">
    <property type="entry name" value="Piwi"/>
    <property type="match status" value="1"/>
</dbReference>
<dbReference type="InterPro" id="IPR003100">
    <property type="entry name" value="PAZ_dom"/>
</dbReference>
<evidence type="ECO:0000256" key="2">
    <source>
        <dbReference type="SAM" id="MobiDB-lite"/>
    </source>
</evidence>
<dbReference type="eggNOG" id="KOG1041">
    <property type="taxonomic scope" value="Eukaryota"/>
</dbReference>
<dbReference type="PANTHER" id="PTHR22891">
    <property type="entry name" value="EUKARYOTIC TRANSLATION INITIATION FACTOR 2C"/>
    <property type="match status" value="1"/>
</dbReference>
<dbReference type="AlphaFoldDB" id="A0A1I7UVC8"/>
<feature type="compositionally biased region" description="Pro residues" evidence="2">
    <location>
        <begin position="1"/>
        <end position="27"/>
    </location>
</feature>
<dbReference type="Gene3D" id="2.170.260.10">
    <property type="entry name" value="paz domain"/>
    <property type="match status" value="1"/>
</dbReference>
<dbReference type="GO" id="GO:0003723">
    <property type="term" value="F:RNA binding"/>
    <property type="evidence" value="ECO:0007669"/>
    <property type="project" value="InterPro"/>
</dbReference>
<dbReference type="InterPro" id="IPR036397">
    <property type="entry name" value="RNaseH_sf"/>
</dbReference>
<keyword evidence="5" id="KW-1185">Reference proteome</keyword>
<evidence type="ECO:0000256" key="1">
    <source>
        <dbReference type="RuleBase" id="RU361178"/>
    </source>
</evidence>
<dbReference type="SUPFAM" id="SSF53098">
    <property type="entry name" value="Ribonuclease H-like"/>
    <property type="match status" value="1"/>
</dbReference>
<dbReference type="Pfam" id="PF02170">
    <property type="entry name" value="PAZ"/>
    <property type="match status" value="1"/>
</dbReference>
<dbReference type="PROSITE" id="PS50821">
    <property type="entry name" value="PAZ"/>
    <property type="match status" value="1"/>
</dbReference>
<dbReference type="Gene3D" id="3.40.50.2300">
    <property type="match status" value="1"/>
</dbReference>
<dbReference type="InterPro" id="IPR012337">
    <property type="entry name" value="RNaseH-like_sf"/>
</dbReference>
<dbReference type="SMART" id="SM00950">
    <property type="entry name" value="Piwi"/>
    <property type="match status" value="1"/>
</dbReference>
<sequence length="967" mass="107559">MPGPAPPIAVPPGAFPPPPIPPGPAPALPITSEHKTANDACKLRLRSLGMSPGVKIYPPPLPPGQAGAPIQVQTNVFGIEVYKEHEIFQYTVHIKADISPTKEVIFTKKEEKSNFVVTDRHEKCTSIFYYLLTKHDDFFHTADNTFVYDGQSVLFSTLDLFADLQEGARKSRYYTLTGSELNNEDLKSLPCIKFEVAATKNPRIKFSQEDIGRRSCDANIESVNRSYHQILELALNQNSVRDTSRVVVFEHGKMFFFKPLEEGYSKYDCVDVGDGKQMMPGIKKTVQFIEGPMGRGQNNPCVVIDAMKVAFHKEQPLNEKLNEVCSRILGDKFNEYDRERCVGVIKGLDVYTTYLGRRRHLKIEGLHHEGAETSRFRVSDSDKPTVKEYFFNKYGITLKHPKASLILCKERGQVNFFPMELLTVTPNQRVKISQQTSAQSQMTTKESAVLPDVRERLIMTGKAAAKIDNDNKTLSGLGVRVMEEPLVVPGRQMPMIKIAVNQTDAVHPQREGKWRFNQYTRPATPPRIWAMYCVGTPGTRFSIELLQKFGEEYAGMFWEKGVKMPPPVELGLQSTADIEPKLLAAAKSGCKFVFIITDDSITTLHQKYKFIENSTSMIIQDMKLSKAMSVLSQGKKLTLENVINKSNVKLGGTNYVFQDTKNQMDGSLIVGVGLSSPPPGTRFVLDSMHVLNPTIIGFTHNGKSSQEWTGDFVLSPAGQETLAPIEDIITECITGYQQWHDLQLPKRIIVYRSGASEGNHPNIMAYEVPLALSAIRNFKATIQLIYIMVSKDHTYRFFKPNLLAGIPSAPSATKTASASGSRSSIGGPGNARACDLNIGPGVMVDTGVTNPACKQFFLNSHVTLQGTAKTPLYSVLYDETGASMAKLEELTYSLCHLHQIVGLPTSLPTPLYVANEYAKRGRNLWNETCKKDPSIRQISDEGSQLRQLTDAINYKASGDLIDRRINA</sequence>
<evidence type="ECO:0000259" key="4">
    <source>
        <dbReference type="PROSITE" id="PS50822"/>
    </source>
</evidence>
<protein>
    <submittedName>
        <fullName evidence="6">PAZ domain-containing protein</fullName>
    </submittedName>
</protein>
<dbReference type="STRING" id="1561998.A0A1I7UVC8"/>
<evidence type="ECO:0000259" key="3">
    <source>
        <dbReference type="PROSITE" id="PS50821"/>
    </source>
</evidence>
<evidence type="ECO:0000313" key="5">
    <source>
        <dbReference type="Proteomes" id="UP000095282"/>
    </source>
</evidence>
<feature type="domain" description="Piwi" evidence="4">
    <location>
        <begin position="631"/>
        <end position="926"/>
    </location>
</feature>
<dbReference type="PROSITE" id="PS50822">
    <property type="entry name" value="PIWI"/>
    <property type="match status" value="1"/>
</dbReference>
<dbReference type="Gene3D" id="3.30.420.10">
    <property type="entry name" value="Ribonuclease H-like superfamily/Ribonuclease H"/>
    <property type="match status" value="1"/>
</dbReference>
<feature type="region of interest" description="Disordered" evidence="2">
    <location>
        <begin position="1"/>
        <end position="31"/>
    </location>
</feature>
<dbReference type="InterPro" id="IPR036085">
    <property type="entry name" value="PAZ_dom_sf"/>
</dbReference>
<dbReference type="InterPro" id="IPR003165">
    <property type="entry name" value="Piwi"/>
</dbReference>
<dbReference type="WBParaSite" id="Csp11.Scaffold630.g19717.t1">
    <property type="protein sequence ID" value="Csp11.Scaffold630.g19717.t1"/>
    <property type="gene ID" value="Csp11.Scaffold630.g19717"/>
</dbReference>
<proteinExistence type="inferred from homology"/>
<comment type="similarity">
    <text evidence="1">Belongs to the argonaute family.</text>
</comment>
<dbReference type="CDD" id="cd02846">
    <property type="entry name" value="PAZ_argonaute_like"/>
    <property type="match status" value="1"/>
</dbReference>
<evidence type="ECO:0000313" key="6">
    <source>
        <dbReference type="WBParaSite" id="Csp11.Scaffold630.g19717.t1"/>
    </source>
</evidence>
<dbReference type="Proteomes" id="UP000095282">
    <property type="component" value="Unplaced"/>
</dbReference>
<name>A0A1I7UVC8_9PELO</name>
<dbReference type="SMART" id="SM00949">
    <property type="entry name" value="PAZ"/>
    <property type="match status" value="1"/>
</dbReference>
<accession>A0A1I7UVC8</accession>
<dbReference type="SUPFAM" id="SSF101690">
    <property type="entry name" value="PAZ domain"/>
    <property type="match status" value="1"/>
</dbReference>